<sequence length="162" mass="18084">MESRTQDAATTRRMDRMMRLLKMLERESQGRRGVIARDTVRHHEIDVSAVETFLCRTLNQWPQVTVMDPDSMAHAAHEVSNGPSCAVCELATCADPDQEPQGVSDMVEHEFPHLGELVFSSLWTASARWSTCSSRCLGLSSAVRGNIGYRHHSLPTPADTVY</sequence>
<dbReference type="EMBL" id="JASMQC010000045">
    <property type="protein sequence ID" value="KAK1929737.1"/>
    <property type="molecule type" value="Genomic_DNA"/>
</dbReference>
<organism evidence="1 2">
    <name type="scientific">Phytophthora citrophthora</name>
    <dbReference type="NCBI Taxonomy" id="4793"/>
    <lineage>
        <taxon>Eukaryota</taxon>
        <taxon>Sar</taxon>
        <taxon>Stramenopiles</taxon>
        <taxon>Oomycota</taxon>
        <taxon>Peronosporomycetes</taxon>
        <taxon>Peronosporales</taxon>
        <taxon>Peronosporaceae</taxon>
        <taxon>Phytophthora</taxon>
    </lineage>
</organism>
<gene>
    <name evidence="1" type="ORF">P3T76_014772</name>
</gene>
<proteinExistence type="predicted"/>
<name>A0AAD9LBN6_9STRA</name>
<dbReference type="Proteomes" id="UP001259832">
    <property type="component" value="Unassembled WGS sequence"/>
</dbReference>
<evidence type="ECO:0000313" key="1">
    <source>
        <dbReference type="EMBL" id="KAK1929737.1"/>
    </source>
</evidence>
<protein>
    <submittedName>
        <fullName evidence="1">Uncharacterized protein</fullName>
    </submittedName>
</protein>
<evidence type="ECO:0000313" key="2">
    <source>
        <dbReference type="Proteomes" id="UP001259832"/>
    </source>
</evidence>
<reference evidence="1" key="1">
    <citation type="submission" date="2023-08" db="EMBL/GenBank/DDBJ databases">
        <title>Reference Genome Resource for the Citrus Pathogen Phytophthora citrophthora.</title>
        <authorList>
            <person name="Moller H."/>
            <person name="Coetzee B."/>
            <person name="Rose L.J."/>
            <person name="Van Niekerk J.M."/>
        </authorList>
    </citation>
    <scope>NUCLEOTIDE SEQUENCE</scope>
    <source>
        <strain evidence="1">STE-U-9442</strain>
    </source>
</reference>
<comment type="caution">
    <text evidence="1">The sequence shown here is derived from an EMBL/GenBank/DDBJ whole genome shotgun (WGS) entry which is preliminary data.</text>
</comment>
<keyword evidence="2" id="KW-1185">Reference proteome</keyword>
<accession>A0AAD9LBN6</accession>
<dbReference type="AlphaFoldDB" id="A0AAD9LBN6"/>